<dbReference type="PROSITE" id="PS51257">
    <property type="entry name" value="PROKAR_LIPOPROTEIN"/>
    <property type="match status" value="1"/>
</dbReference>
<dbReference type="Proteomes" id="UP001626550">
    <property type="component" value="Unassembled WGS sequence"/>
</dbReference>
<dbReference type="PANTHER" id="PTHR20992">
    <property type="entry name" value="AT15442P-RELATED"/>
    <property type="match status" value="1"/>
</dbReference>
<name>A0ABD2QCP8_9PLAT</name>
<sequence length="414" mass="45636">MRQRAVFDVNYLSFLLCAAIVACIALVTNSAAVVFASMLLSPLMDPIMCLLFGLSLRDSDLIKKGIRNGLASLLICILVGFFFGIPAHFVSEFEGTKPYPTAEMVNRGKAKGLISSAIVAFFSGVSVAFATLHNSLAALIGNAISLSLLPPAVNSGLFLFLAVLAVWDRSVGTDETCEYTFIRDHKTLYFEDRCSMPQEFICIASLSFLLTCLNIIVVVITGYMVNKIKDLAPRSFTNNVTRTFYKNDIKEFQKNYACLHKLDAQELAQAAFIEYAKLQNPDKAEPVSLDEAQKLTNDFESVLEGIKSDPHLNAMTVNIGGDRSFLENFRRASMNVTSDMINKVNKDPKLQRLRSIDMGSTLQDSDLNYLLNQNTVIGSVNYHSNQVSLLLLNFTQLSLPTDKSGLQCLTGQSP</sequence>
<keyword evidence="1" id="KW-1133">Transmembrane helix</keyword>
<accession>A0ABD2QCP8</accession>
<gene>
    <name evidence="2" type="ORF">Ciccas_004040</name>
</gene>
<organism evidence="2 3">
    <name type="scientific">Cichlidogyrus casuarinus</name>
    <dbReference type="NCBI Taxonomy" id="1844966"/>
    <lineage>
        <taxon>Eukaryota</taxon>
        <taxon>Metazoa</taxon>
        <taxon>Spiralia</taxon>
        <taxon>Lophotrochozoa</taxon>
        <taxon>Platyhelminthes</taxon>
        <taxon>Monogenea</taxon>
        <taxon>Monopisthocotylea</taxon>
        <taxon>Dactylogyridea</taxon>
        <taxon>Ancyrocephalidae</taxon>
        <taxon>Cichlidogyrus</taxon>
    </lineage>
</organism>
<evidence type="ECO:0000256" key="1">
    <source>
        <dbReference type="SAM" id="Phobius"/>
    </source>
</evidence>
<feature type="transmembrane region" description="Helical" evidence="1">
    <location>
        <begin position="200"/>
        <end position="225"/>
    </location>
</feature>
<dbReference type="AlphaFoldDB" id="A0ABD2QCP8"/>
<evidence type="ECO:0008006" key="4">
    <source>
        <dbReference type="Google" id="ProtNLM"/>
    </source>
</evidence>
<keyword evidence="1" id="KW-0812">Transmembrane</keyword>
<dbReference type="EMBL" id="JBJKFK010000402">
    <property type="protein sequence ID" value="KAL3317309.1"/>
    <property type="molecule type" value="Genomic_DNA"/>
</dbReference>
<dbReference type="PANTHER" id="PTHR20992:SF9">
    <property type="entry name" value="AT15442P-RELATED"/>
    <property type="match status" value="1"/>
</dbReference>
<feature type="transmembrane region" description="Helical" evidence="1">
    <location>
        <begin position="9"/>
        <end position="27"/>
    </location>
</feature>
<protein>
    <recommendedName>
        <fullName evidence="4">DUF389 domain-containing protein</fullName>
    </recommendedName>
</protein>
<comment type="caution">
    <text evidence="2">The sequence shown here is derived from an EMBL/GenBank/DDBJ whole genome shotgun (WGS) entry which is preliminary data.</text>
</comment>
<evidence type="ECO:0000313" key="2">
    <source>
        <dbReference type="EMBL" id="KAL3317309.1"/>
    </source>
</evidence>
<feature type="transmembrane region" description="Helical" evidence="1">
    <location>
        <begin position="110"/>
        <end position="132"/>
    </location>
</feature>
<keyword evidence="3" id="KW-1185">Reference proteome</keyword>
<dbReference type="InterPro" id="IPR005240">
    <property type="entry name" value="DUF389"/>
</dbReference>
<keyword evidence="1" id="KW-0472">Membrane</keyword>
<reference evidence="2 3" key="1">
    <citation type="submission" date="2024-11" db="EMBL/GenBank/DDBJ databases">
        <title>Adaptive evolution of stress response genes in parasites aligns with host niche diversity.</title>
        <authorList>
            <person name="Hahn C."/>
            <person name="Resl P."/>
        </authorList>
    </citation>
    <scope>NUCLEOTIDE SEQUENCE [LARGE SCALE GENOMIC DNA]</scope>
    <source>
        <strain evidence="2">EGGRZ-B1_66</strain>
        <tissue evidence="2">Body</tissue>
    </source>
</reference>
<feature type="transmembrane region" description="Helical" evidence="1">
    <location>
        <begin position="144"/>
        <end position="167"/>
    </location>
</feature>
<feature type="transmembrane region" description="Helical" evidence="1">
    <location>
        <begin position="68"/>
        <end position="90"/>
    </location>
</feature>
<dbReference type="Pfam" id="PF04087">
    <property type="entry name" value="DUF389"/>
    <property type="match status" value="1"/>
</dbReference>
<proteinExistence type="predicted"/>
<evidence type="ECO:0000313" key="3">
    <source>
        <dbReference type="Proteomes" id="UP001626550"/>
    </source>
</evidence>